<sequence>MPCTVKQVERDPSATHGNKLNEIAVHLAFLTWTQHKKTSGFTPIRQYTASVCSSQRTDIYYGDTVLFLVDRQGTLKVLDKVRCTSR</sequence>
<protein>
    <submittedName>
        <fullName evidence="1">Uncharacterized protein</fullName>
    </submittedName>
</protein>
<gene>
    <name evidence="1" type="ORF">POPTR_016G065800v4</name>
</gene>
<name>A0ACC0RSS8_POPTR</name>
<accession>A0ACC0RSS8</accession>
<reference evidence="1 2" key="1">
    <citation type="journal article" date="2006" name="Science">
        <title>The genome of black cottonwood, Populus trichocarpa (Torr. &amp; Gray).</title>
        <authorList>
            <person name="Tuskan G.A."/>
            <person name="Difazio S."/>
            <person name="Jansson S."/>
            <person name="Bohlmann J."/>
            <person name="Grigoriev I."/>
            <person name="Hellsten U."/>
            <person name="Putnam N."/>
            <person name="Ralph S."/>
            <person name="Rombauts S."/>
            <person name="Salamov A."/>
            <person name="Schein J."/>
            <person name="Sterck L."/>
            <person name="Aerts A."/>
            <person name="Bhalerao R.R."/>
            <person name="Bhalerao R.P."/>
            <person name="Blaudez D."/>
            <person name="Boerjan W."/>
            <person name="Brun A."/>
            <person name="Brunner A."/>
            <person name="Busov V."/>
            <person name="Campbell M."/>
            <person name="Carlson J."/>
            <person name="Chalot M."/>
            <person name="Chapman J."/>
            <person name="Chen G.L."/>
            <person name="Cooper D."/>
            <person name="Coutinho P.M."/>
            <person name="Couturier J."/>
            <person name="Covert S."/>
            <person name="Cronk Q."/>
            <person name="Cunningham R."/>
            <person name="Davis J."/>
            <person name="Degroeve S."/>
            <person name="Dejardin A."/>
            <person name="Depamphilis C."/>
            <person name="Detter J."/>
            <person name="Dirks B."/>
            <person name="Dubchak I."/>
            <person name="Duplessis S."/>
            <person name="Ehlting J."/>
            <person name="Ellis B."/>
            <person name="Gendler K."/>
            <person name="Goodstein D."/>
            <person name="Gribskov M."/>
            <person name="Grimwood J."/>
            <person name="Groover A."/>
            <person name="Gunter L."/>
            <person name="Hamberger B."/>
            <person name="Heinze B."/>
            <person name="Helariutta Y."/>
            <person name="Henrissat B."/>
            <person name="Holligan D."/>
            <person name="Holt R."/>
            <person name="Huang W."/>
            <person name="Islam-Faridi N."/>
            <person name="Jones S."/>
            <person name="Jones-Rhoades M."/>
            <person name="Jorgensen R."/>
            <person name="Joshi C."/>
            <person name="Kangasjarvi J."/>
            <person name="Karlsson J."/>
            <person name="Kelleher C."/>
            <person name="Kirkpatrick R."/>
            <person name="Kirst M."/>
            <person name="Kohler A."/>
            <person name="Kalluri U."/>
            <person name="Larimer F."/>
            <person name="Leebens-Mack J."/>
            <person name="Leple J.C."/>
            <person name="Locascio P."/>
            <person name="Lou Y."/>
            <person name="Lucas S."/>
            <person name="Martin F."/>
            <person name="Montanini B."/>
            <person name="Napoli C."/>
            <person name="Nelson D.R."/>
            <person name="Nelson C."/>
            <person name="Nieminen K."/>
            <person name="Nilsson O."/>
            <person name="Pereda V."/>
            <person name="Peter G."/>
            <person name="Philippe R."/>
            <person name="Pilate G."/>
            <person name="Poliakov A."/>
            <person name="Razumovskaya J."/>
            <person name="Richardson P."/>
            <person name="Rinaldi C."/>
            <person name="Ritland K."/>
            <person name="Rouze P."/>
            <person name="Ryaboy D."/>
            <person name="Schmutz J."/>
            <person name="Schrader J."/>
            <person name="Segerman B."/>
            <person name="Shin H."/>
            <person name="Siddiqui A."/>
            <person name="Sterky F."/>
            <person name="Terry A."/>
            <person name="Tsai C.J."/>
            <person name="Uberbacher E."/>
            <person name="Unneberg P."/>
            <person name="Vahala J."/>
            <person name="Wall K."/>
            <person name="Wessler S."/>
            <person name="Yang G."/>
            <person name="Yin T."/>
            <person name="Douglas C."/>
            <person name="Marra M."/>
            <person name="Sandberg G."/>
            <person name="Van de Peer Y."/>
            <person name="Rokhsar D."/>
        </authorList>
    </citation>
    <scope>NUCLEOTIDE SEQUENCE [LARGE SCALE GENOMIC DNA]</scope>
    <source>
        <strain evidence="2">cv. Nisqually</strain>
    </source>
</reference>
<dbReference type="Proteomes" id="UP000006729">
    <property type="component" value="Chromosome 16"/>
</dbReference>
<evidence type="ECO:0000313" key="2">
    <source>
        <dbReference type="Proteomes" id="UP000006729"/>
    </source>
</evidence>
<dbReference type="EMBL" id="CM009305">
    <property type="protein sequence ID" value="KAI9380326.1"/>
    <property type="molecule type" value="Genomic_DNA"/>
</dbReference>
<organism evidence="1 2">
    <name type="scientific">Populus trichocarpa</name>
    <name type="common">Western balsam poplar</name>
    <name type="synonym">Populus balsamifera subsp. trichocarpa</name>
    <dbReference type="NCBI Taxonomy" id="3694"/>
    <lineage>
        <taxon>Eukaryota</taxon>
        <taxon>Viridiplantae</taxon>
        <taxon>Streptophyta</taxon>
        <taxon>Embryophyta</taxon>
        <taxon>Tracheophyta</taxon>
        <taxon>Spermatophyta</taxon>
        <taxon>Magnoliopsida</taxon>
        <taxon>eudicotyledons</taxon>
        <taxon>Gunneridae</taxon>
        <taxon>Pentapetalae</taxon>
        <taxon>rosids</taxon>
        <taxon>fabids</taxon>
        <taxon>Malpighiales</taxon>
        <taxon>Salicaceae</taxon>
        <taxon>Saliceae</taxon>
        <taxon>Populus</taxon>
    </lineage>
</organism>
<proteinExistence type="predicted"/>
<keyword evidence="2" id="KW-1185">Reference proteome</keyword>
<comment type="caution">
    <text evidence="1">The sequence shown here is derived from an EMBL/GenBank/DDBJ whole genome shotgun (WGS) entry which is preliminary data.</text>
</comment>
<evidence type="ECO:0000313" key="1">
    <source>
        <dbReference type="EMBL" id="KAI9380326.1"/>
    </source>
</evidence>